<evidence type="ECO:0000313" key="4">
    <source>
        <dbReference type="Proteomes" id="UP000002630"/>
    </source>
</evidence>
<dbReference type="EMBL" id="FN649760">
    <property type="protein sequence ID" value="CBJ28636.1"/>
    <property type="molecule type" value="Genomic_DNA"/>
</dbReference>
<dbReference type="InterPro" id="IPR000073">
    <property type="entry name" value="AB_hydrolase_1"/>
</dbReference>
<dbReference type="Gene3D" id="3.40.50.1820">
    <property type="entry name" value="alpha/beta hydrolase"/>
    <property type="match status" value="1"/>
</dbReference>
<dbReference type="Pfam" id="PF00561">
    <property type="entry name" value="Abhydrolase_1"/>
    <property type="match status" value="1"/>
</dbReference>
<dbReference type="PRINTS" id="PR00111">
    <property type="entry name" value="ABHYDROLASE"/>
</dbReference>
<keyword evidence="4" id="KW-1185">Reference proteome</keyword>
<dbReference type="SUPFAM" id="SSF53474">
    <property type="entry name" value="alpha/beta-Hydrolases"/>
    <property type="match status" value="1"/>
</dbReference>
<protein>
    <submittedName>
        <fullName evidence="3">Alpha/beta hydrolase fold</fullName>
    </submittedName>
</protein>
<evidence type="ECO:0000256" key="1">
    <source>
        <dbReference type="SAM" id="SignalP"/>
    </source>
</evidence>
<sequence>MGLLSYLMTISAIGVGLFALAKRNHERAGAPRQEQFIPFKKYGDDTKQPLVIVPGLDGVTAFFSDIVPELALNFHVVMFNLPLASPPLSRAAVEGERYDMSYIARRLAGVMEDAGIKGGASIVGESFGGMVAQRLALDFPDKVKGLVLLSSLAKLELPPSVKFKADFVLPVVESIGYLLPFVAQSLFSVAHMPDVVEKDEPLWAKHLVLKEASWVDHWSVMARTKIALDFDTTHELENIKTGALVLFGENDTFTATGAQQLIDGIEGSRKVGLPGGHLCHITSPKAFSEAVTDYLLVSSS</sequence>
<dbReference type="AlphaFoldDB" id="D7FHT1"/>
<dbReference type="Proteomes" id="UP000002630">
    <property type="component" value="Unassembled WGS sequence"/>
</dbReference>
<dbReference type="PANTHER" id="PTHR43433:SF5">
    <property type="entry name" value="AB HYDROLASE-1 DOMAIN-CONTAINING PROTEIN"/>
    <property type="match status" value="1"/>
</dbReference>
<feature type="signal peptide" evidence="1">
    <location>
        <begin position="1"/>
        <end position="18"/>
    </location>
</feature>
<dbReference type="OrthoDB" id="8119704at2759"/>
<dbReference type="InParanoid" id="D7FHT1"/>
<keyword evidence="1" id="KW-0732">Signal</keyword>
<feature type="domain" description="AB hydrolase-1" evidence="2">
    <location>
        <begin position="49"/>
        <end position="166"/>
    </location>
</feature>
<organism evidence="3 4">
    <name type="scientific">Ectocarpus siliculosus</name>
    <name type="common">Brown alga</name>
    <name type="synonym">Conferva siliculosa</name>
    <dbReference type="NCBI Taxonomy" id="2880"/>
    <lineage>
        <taxon>Eukaryota</taxon>
        <taxon>Sar</taxon>
        <taxon>Stramenopiles</taxon>
        <taxon>Ochrophyta</taxon>
        <taxon>PX clade</taxon>
        <taxon>Phaeophyceae</taxon>
        <taxon>Ectocarpales</taxon>
        <taxon>Ectocarpaceae</taxon>
        <taxon>Ectocarpus</taxon>
    </lineage>
</organism>
<dbReference type="GO" id="GO:0016787">
    <property type="term" value="F:hydrolase activity"/>
    <property type="evidence" value="ECO:0007669"/>
    <property type="project" value="UniProtKB-KW"/>
</dbReference>
<feature type="chain" id="PRO_5003095566" evidence="1">
    <location>
        <begin position="19"/>
        <end position="300"/>
    </location>
</feature>
<evidence type="ECO:0000259" key="2">
    <source>
        <dbReference type="Pfam" id="PF00561"/>
    </source>
</evidence>
<dbReference type="PANTHER" id="PTHR43433">
    <property type="entry name" value="HYDROLASE, ALPHA/BETA FOLD FAMILY PROTEIN"/>
    <property type="match status" value="1"/>
</dbReference>
<accession>D7FHT1</accession>
<evidence type="ECO:0000313" key="3">
    <source>
        <dbReference type="EMBL" id="CBJ28636.1"/>
    </source>
</evidence>
<keyword evidence="3" id="KW-0378">Hydrolase</keyword>
<reference evidence="3 4" key="1">
    <citation type="journal article" date="2010" name="Nature">
        <title>The Ectocarpus genome and the independent evolution of multicellularity in brown algae.</title>
        <authorList>
            <person name="Cock J.M."/>
            <person name="Sterck L."/>
            <person name="Rouze P."/>
            <person name="Scornet D."/>
            <person name="Allen A.E."/>
            <person name="Amoutzias G."/>
            <person name="Anthouard V."/>
            <person name="Artiguenave F."/>
            <person name="Aury J.M."/>
            <person name="Badger J.H."/>
            <person name="Beszteri B."/>
            <person name="Billiau K."/>
            <person name="Bonnet E."/>
            <person name="Bothwell J.H."/>
            <person name="Bowler C."/>
            <person name="Boyen C."/>
            <person name="Brownlee C."/>
            <person name="Carrano C.J."/>
            <person name="Charrier B."/>
            <person name="Cho G.Y."/>
            <person name="Coelho S.M."/>
            <person name="Collen J."/>
            <person name="Corre E."/>
            <person name="Da Silva C."/>
            <person name="Delage L."/>
            <person name="Delaroque N."/>
            <person name="Dittami S.M."/>
            <person name="Doulbeau S."/>
            <person name="Elias M."/>
            <person name="Farnham G."/>
            <person name="Gachon C.M."/>
            <person name="Gschloessl B."/>
            <person name="Heesch S."/>
            <person name="Jabbari K."/>
            <person name="Jubin C."/>
            <person name="Kawai H."/>
            <person name="Kimura K."/>
            <person name="Kloareg B."/>
            <person name="Kupper F.C."/>
            <person name="Lang D."/>
            <person name="Le Bail A."/>
            <person name="Leblanc C."/>
            <person name="Lerouge P."/>
            <person name="Lohr M."/>
            <person name="Lopez P.J."/>
            <person name="Martens C."/>
            <person name="Maumus F."/>
            <person name="Michel G."/>
            <person name="Miranda-Saavedra D."/>
            <person name="Morales J."/>
            <person name="Moreau H."/>
            <person name="Motomura T."/>
            <person name="Nagasato C."/>
            <person name="Napoli C.A."/>
            <person name="Nelson D.R."/>
            <person name="Nyvall-Collen P."/>
            <person name="Peters A.F."/>
            <person name="Pommier C."/>
            <person name="Potin P."/>
            <person name="Poulain J."/>
            <person name="Quesneville H."/>
            <person name="Read B."/>
            <person name="Rensing S.A."/>
            <person name="Ritter A."/>
            <person name="Rousvoal S."/>
            <person name="Samanta M."/>
            <person name="Samson G."/>
            <person name="Schroeder D.C."/>
            <person name="Segurens B."/>
            <person name="Strittmatter M."/>
            <person name="Tonon T."/>
            <person name="Tregear J.W."/>
            <person name="Valentin K."/>
            <person name="von Dassow P."/>
            <person name="Yamagishi T."/>
            <person name="Van de Peer Y."/>
            <person name="Wincker P."/>
        </authorList>
    </citation>
    <scope>NUCLEOTIDE SEQUENCE [LARGE SCALE GENOMIC DNA]</scope>
    <source>
        <strain evidence="4">Ec32 / CCAP1310/4</strain>
    </source>
</reference>
<name>D7FHT1_ECTSI</name>
<gene>
    <name evidence="3" type="ORF">Esi_0110_0079</name>
</gene>
<proteinExistence type="predicted"/>
<dbReference type="InterPro" id="IPR050471">
    <property type="entry name" value="AB_hydrolase"/>
</dbReference>
<dbReference type="InterPro" id="IPR029058">
    <property type="entry name" value="AB_hydrolase_fold"/>
</dbReference>